<dbReference type="VEuPathDB" id="AmoebaDB:NAEGRDRAFT_75602"/>
<dbReference type="Gene3D" id="1.10.167.10">
    <property type="entry name" value="Regulator of G-protein Signalling 4, domain 2"/>
    <property type="match status" value="1"/>
</dbReference>
<gene>
    <name evidence="3" type="ORF">NAEGRDRAFT_75602</name>
</gene>
<evidence type="ECO:0000256" key="1">
    <source>
        <dbReference type="SAM" id="MobiDB-lite"/>
    </source>
</evidence>
<feature type="transmembrane region" description="Helical" evidence="2">
    <location>
        <begin position="347"/>
        <end position="369"/>
    </location>
</feature>
<evidence type="ECO:0000313" key="3">
    <source>
        <dbReference type="EMBL" id="EFC36720.1"/>
    </source>
</evidence>
<evidence type="ECO:0000313" key="4">
    <source>
        <dbReference type="Proteomes" id="UP000006671"/>
    </source>
</evidence>
<dbReference type="PANTHER" id="PTHR10845:SF192">
    <property type="entry name" value="DOUBLE HIT, ISOFORM B"/>
    <property type="match status" value="1"/>
</dbReference>
<protein>
    <submittedName>
        <fullName evidence="3">Predicted protein</fullName>
    </submittedName>
</protein>
<feature type="transmembrane region" description="Helical" evidence="2">
    <location>
        <begin position="135"/>
        <end position="154"/>
    </location>
</feature>
<dbReference type="InParanoid" id="D2W2I8"/>
<dbReference type="InterPro" id="IPR036305">
    <property type="entry name" value="RGS_sf"/>
</dbReference>
<accession>D2W2I8</accession>
<reference evidence="3 4" key="1">
    <citation type="journal article" date="2010" name="Cell">
        <title>The genome of Naegleria gruberi illuminates early eukaryotic versatility.</title>
        <authorList>
            <person name="Fritz-Laylin L.K."/>
            <person name="Prochnik S.E."/>
            <person name="Ginger M.L."/>
            <person name="Dacks J.B."/>
            <person name="Carpenter M.L."/>
            <person name="Field M.C."/>
            <person name="Kuo A."/>
            <person name="Paredez A."/>
            <person name="Chapman J."/>
            <person name="Pham J."/>
            <person name="Shu S."/>
            <person name="Neupane R."/>
            <person name="Cipriano M."/>
            <person name="Mancuso J."/>
            <person name="Tu H."/>
            <person name="Salamov A."/>
            <person name="Lindquist E."/>
            <person name="Shapiro H."/>
            <person name="Lucas S."/>
            <person name="Grigoriev I.V."/>
            <person name="Cande W.Z."/>
            <person name="Fulton C."/>
            <person name="Rokhsar D.S."/>
            <person name="Dawson S.C."/>
        </authorList>
    </citation>
    <scope>NUCLEOTIDE SEQUENCE [LARGE SCALE GENOMIC DNA]</scope>
    <source>
        <strain evidence="3 4">NEG-M</strain>
    </source>
</reference>
<feature type="transmembrane region" description="Helical" evidence="2">
    <location>
        <begin position="70"/>
        <end position="93"/>
    </location>
</feature>
<evidence type="ECO:0000256" key="2">
    <source>
        <dbReference type="SAM" id="Phobius"/>
    </source>
</evidence>
<keyword evidence="4" id="KW-1185">Reference proteome</keyword>
<dbReference type="InterPro" id="IPR044926">
    <property type="entry name" value="RGS_subdomain_2"/>
</dbReference>
<feature type="transmembrane region" description="Helical" evidence="2">
    <location>
        <begin position="105"/>
        <end position="123"/>
    </location>
</feature>
<feature type="compositionally biased region" description="Low complexity" evidence="1">
    <location>
        <begin position="242"/>
        <end position="258"/>
    </location>
</feature>
<proteinExistence type="predicted"/>
<dbReference type="EMBL" id="GG738926">
    <property type="protein sequence ID" value="EFC36720.1"/>
    <property type="molecule type" value="Genomic_DNA"/>
</dbReference>
<keyword evidence="2" id="KW-0472">Membrane</keyword>
<keyword evidence="2" id="KW-1133">Transmembrane helix</keyword>
<dbReference type="RefSeq" id="XP_002669464.1">
    <property type="nucleotide sequence ID" value="XM_002669418.1"/>
</dbReference>
<dbReference type="PANTHER" id="PTHR10845">
    <property type="entry name" value="REGULATOR OF G PROTEIN SIGNALING"/>
    <property type="match status" value="1"/>
</dbReference>
<dbReference type="OMA" id="ADRDTWN"/>
<feature type="transmembrane region" description="Helical" evidence="2">
    <location>
        <begin position="408"/>
        <end position="433"/>
    </location>
</feature>
<dbReference type="KEGG" id="ngr:NAEGRDRAFT_75602"/>
<feature type="region of interest" description="Disordered" evidence="1">
    <location>
        <begin position="236"/>
        <end position="258"/>
    </location>
</feature>
<dbReference type="SUPFAM" id="SSF48097">
    <property type="entry name" value="Regulator of G-protein signaling, RGS"/>
    <property type="match status" value="1"/>
</dbReference>
<dbReference type="OrthoDB" id="196547at2759"/>
<keyword evidence="2" id="KW-0812">Transmembrane</keyword>
<organism evidence="4">
    <name type="scientific">Naegleria gruberi</name>
    <name type="common">Amoeba</name>
    <dbReference type="NCBI Taxonomy" id="5762"/>
    <lineage>
        <taxon>Eukaryota</taxon>
        <taxon>Discoba</taxon>
        <taxon>Heterolobosea</taxon>
        <taxon>Tetramitia</taxon>
        <taxon>Eutetramitia</taxon>
        <taxon>Vahlkampfiidae</taxon>
        <taxon>Naegleria</taxon>
    </lineage>
</organism>
<name>D2W2I8_NAEGR</name>
<dbReference type="Proteomes" id="UP000006671">
    <property type="component" value="Unassembled WGS sequence"/>
</dbReference>
<dbReference type="AlphaFoldDB" id="D2W2I8"/>
<sequence>MSSMWLSSASTIDISHLVVSTSYQLNETLSNNSTNSTICHPILFQLGNFSRESTPQELYGLCPDALTTPIFSSILLFLIILMSMASILGIIAYRHSGHIKARGATTISLSVCVHLVFVSIFFLRLMIDRKTFPCAIYTLLYFLLPAAVTLPMILRCIRLYSMYKLNLIKTRIFDVDGVDSVNGGGGRKKTNEMVKKEEIVSSVVEIVEESNHVEMKNFENRQHSVHFEKVLSESTINQETPSSLNTTSITHNSSSNVDSLNNSGIDETLKQQENNLQILSEVKGTQSTFDVNENIHTNDESTVTDDEDITNTFTLNTSRSTWNLSDINSKEVQSQARKLNILTFISSYKFMVICYACLLILQFLLWLGLGGIEEIIFTVSPPADNSRIFLLEGGMLLFSHGCSISTKFVIIFGVITVIYFIIEIGAFILCLFADRDTWNIKKETVILLIFQVICLLLFVITGNIDIIVILTDYFIPYGYTLMIYSYIEILIYSLIPIMRSMYENYKKKRQVKFMQQEASELSKSTSSYHLKPVPLSDVERVLMNKRTFNIVLDFGRRSYCVESVLAWRDIQRYQKSRRHRKKIAQHIISTYLTIGSPFELNISNIEKKRLEYSTIIEESKKLESSLFDSLESHCLSDMTDLFDRLRSSNAEIDTLVKSFKN</sequence>
<feature type="transmembrane region" description="Helical" evidence="2">
    <location>
        <begin position="483"/>
        <end position="502"/>
    </location>
</feature>
<dbReference type="GeneID" id="8860992"/>
<feature type="transmembrane region" description="Helical" evidence="2">
    <location>
        <begin position="445"/>
        <end position="471"/>
    </location>
</feature>